<evidence type="ECO:0000256" key="3">
    <source>
        <dbReference type="ARBA" id="ARBA00023295"/>
    </source>
</evidence>
<evidence type="ECO:0000256" key="5">
    <source>
        <dbReference type="PIRSR" id="PIRSR606710-2"/>
    </source>
</evidence>
<name>A0A919T902_9ACTN</name>
<dbReference type="InterPro" id="IPR013320">
    <property type="entry name" value="ConA-like_dom_sf"/>
</dbReference>
<dbReference type="SUPFAM" id="SSF75005">
    <property type="entry name" value="Arabinanase/levansucrase/invertase"/>
    <property type="match status" value="1"/>
</dbReference>
<dbReference type="AlphaFoldDB" id="A0A919T902"/>
<dbReference type="InterPro" id="IPR041542">
    <property type="entry name" value="GH43_C2"/>
</dbReference>
<comment type="similarity">
    <text evidence="1 6">Belongs to the glycosyl hydrolase 43 family.</text>
</comment>
<dbReference type="Pfam" id="PF04616">
    <property type="entry name" value="Glyco_hydro_43"/>
    <property type="match status" value="1"/>
</dbReference>
<organism evidence="8 9">
    <name type="scientific">Paractinoplanes toevensis</name>
    <dbReference type="NCBI Taxonomy" id="571911"/>
    <lineage>
        <taxon>Bacteria</taxon>
        <taxon>Bacillati</taxon>
        <taxon>Actinomycetota</taxon>
        <taxon>Actinomycetes</taxon>
        <taxon>Micromonosporales</taxon>
        <taxon>Micromonosporaceae</taxon>
        <taxon>Paractinoplanes</taxon>
    </lineage>
</organism>
<dbReference type="InterPro" id="IPR023296">
    <property type="entry name" value="Glyco_hydro_beta-prop_sf"/>
</dbReference>
<dbReference type="EMBL" id="BOQN01000022">
    <property type="protein sequence ID" value="GIM90085.1"/>
    <property type="molecule type" value="Genomic_DNA"/>
</dbReference>
<dbReference type="CDD" id="cd18617">
    <property type="entry name" value="GH43_XynB-like"/>
    <property type="match status" value="1"/>
</dbReference>
<feature type="domain" description="Beta-xylosidase C-terminal Concanavalin A-like" evidence="7">
    <location>
        <begin position="319"/>
        <end position="486"/>
    </location>
</feature>
<keyword evidence="9" id="KW-1185">Reference proteome</keyword>
<feature type="active site" description="Proton acceptor" evidence="4">
    <location>
        <position position="15"/>
    </location>
</feature>
<dbReference type="GO" id="GO:0005975">
    <property type="term" value="P:carbohydrate metabolic process"/>
    <property type="evidence" value="ECO:0007669"/>
    <property type="project" value="InterPro"/>
</dbReference>
<evidence type="ECO:0000256" key="6">
    <source>
        <dbReference type="RuleBase" id="RU361187"/>
    </source>
</evidence>
<dbReference type="Proteomes" id="UP000677082">
    <property type="component" value="Unassembled WGS sequence"/>
</dbReference>
<keyword evidence="3 6" id="KW-0326">Glycosidase</keyword>
<keyword evidence="2 6" id="KW-0378">Hydrolase</keyword>
<evidence type="ECO:0000313" key="9">
    <source>
        <dbReference type="Proteomes" id="UP000677082"/>
    </source>
</evidence>
<proteinExistence type="inferred from homology"/>
<dbReference type="RefSeq" id="WP_213006019.1">
    <property type="nucleotide sequence ID" value="NZ_BOQN01000022.1"/>
</dbReference>
<dbReference type="GO" id="GO:0004553">
    <property type="term" value="F:hydrolase activity, hydrolyzing O-glycosyl compounds"/>
    <property type="evidence" value="ECO:0007669"/>
    <property type="project" value="InterPro"/>
</dbReference>
<accession>A0A919T902</accession>
<feature type="site" description="Important for catalytic activity, responsible for pKa modulation of the active site Glu and correct orientation of both the proton donor and substrate" evidence="5">
    <location>
        <position position="123"/>
    </location>
</feature>
<feature type="active site" description="Proton donor" evidence="4">
    <location>
        <position position="183"/>
    </location>
</feature>
<dbReference type="PANTHER" id="PTHR42812:SF12">
    <property type="entry name" value="BETA-XYLOSIDASE-RELATED"/>
    <property type="match status" value="1"/>
</dbReference>
<dbReference type="InterPro" id="IPR006710">
    <property type="entry name" value="Glyco_hydro_43"/>
</dbReference>
<evidence type="ECO:0000256" key="1">
    <source>
        <dbReference type="ARBA" id="ARBA00009865"/>
    </source>
</evidence>
<evidence type="ECO:0000259" key="7">
    <source>
        <dbReference type="Pfam" id="PF17851"/>
    </source>
</evidence>
<dbReference type="Gene3D" id="2.60.120.200">
    <property type="match status" value="1"/>
</dbReference>
<comment type="caution">
    <text evidence="8">The sequence shown here is derived from an EMBL/GenBank/DDBJ whole genome shotgun (WGS) entry which is preliminary data.</text>
</comment>
<evidence type="ECO:0000313" key="8">
    <source>
        <dbReference type="EMBL" id="GIM90085.1"/>
    </source>
</evidence>
<dbReference type="Pfam" id="PF17851">
    <property type="entry name" value="GH43_C2"/>
    <property type="match status" value="1"/>
</dbReference>
<dbReference type="InterPro" id="IPR051795">
    <property type="entry name" value="Glycosyl_Hydrlase_43"/>
</dbReference>
<dbReference type="Gene3D" id="2.115.10.20">
    <property type="entry name" value="Glycosyl hydrolase domain, family 43"/>
    <property type="match status" value="1"/>
</dbReference>
<sequence length="512" mass="54034">MTRLFNPLIPGFNPDPSVVEAGGAYYLVTSTFEYVPGIPVHRSTDFETWELIGHVGVTAATLGVAAVPTGLGVWAPTIRYRDGLFHVIVTIPFSAKRCVLFTAADPAGPWDEGITIDGIDGIDPDLAWDTDGNAYVTYSGLVLSGDDLGAHNGILQARVDLRAGTVLETPRSLWSGTGLMFPEAPHVFHRDEHWYLMIAEGGTERGHGVSIARGPSIEGPFQGAPGNPVLSARSTSRPIQNTGHADLVTLPDGDDALVLLGMRPLGATRQFSPLGRETFATRVRWVDGWPRPEPVTLDPRPGEDTESFSFAEAGAWTDPGWIRPRGAPAEVAHVSGGRLVINGAVGGMAALRPAFAGRRQRHHTSATSVTIDATNGAGGLALRYDEGLYIAIEARGSTVTATAVVSTLRQEWTATLPPGEITLRIETAPPPEGFGAEATGGDRIRLLAAAGGEQRVLTELDGRHWSAESAGGSFTGRVTGMFAAEGTVSFGTFSYRGSETSGPDRVTPAAAS</sequence>
<gene>
    <name evidence="8" type="ORF">Ato02nite_018780</name>
</gene>
<dbReference type="SUPFAM" id="SSF49899">
    <property type="entry name" value="Concanavalin A-like lectins/glucanases"/>
    <property type="match status" value="1"/>
</dbReference>
<dbReference type="PANTHER" id="PTHR42812">
    <property type="entry name" value="BETA-XYLOSIDASE"/>
    <property type="match status" value="1"/>
</dbReference>
<evidence type="ECO:0000256" key="2">
    <source>
        <dbReference type="ARBA" id="ARBA00022801"/>
    </source>
</evidence>
<protein>
    <submittedName>
        <fullName evidence="8">Glycoside hydrolase 43 family protein</fullName>
    </submittedName>
</protein>
<reference evidence="8 9" key="1">
    <citation type="submission" date="2021-03" db="EMBL/GenBank/DDBJ databases">
        <title>Whole genome shotgun sequence of Actinoplanes toevensis NBRC 105298.</title>
        <authorList>
            <person name="Komaki H."/>
            <person name="Tamura T."/>
        </authorList>
    </citation>
    <scope>NUCLEOTIDE SEQUENCE [LARGE SCALE GENOMIC DNA]</scope>
    <source>
        <strain evidence="8 9">NBRC 105298</strain>
    </source>
</reference>
<evidence type="ECO:0000256" key="4">
    <source>
        <dbReference type="PIRSR" id="PIRSR606710-1"/>
    </source>
</evidence>